<dbReference type="RefSeq" id="WP_295701994.1">
    <property type="nucleotide sequence ID" value="NZ_CP145316.1"/>
</dbReference>
<dbReference type="EMBL" id="CP145316">
    <property type="protein sequence ID" value="XAM17908.1"/>
    <property type="molecule type" value="Genomic_DNA"/>
</dbReference>
<dbReference type="CDD" id="cd02513">
    <property type="entry name" value="CMP-NeuAc_Synthase"/>
    <property type="match status" value="1"/>
</dbReference>
<protein>
    <submittedName>
        <fullName evidence="1">Acylneuraminate cytidylyltransferase family protein</fullName>
        <ecNumber evidence="1">2.7.7.-</ecNumber>
    </submittedName>
</protein>
<proteinExistence type="predicted"/>
<keyword evidence="1" id="KW-0808">Transferase</keyword>
<reference evidence="1 2" key="1">
    <citation type="submission" date="2024-02" db="EMBL/GenBank/DDBJ databases">
        <title>Genome and pathogenicity analysis of Helicobacter mastomyrinus isolated from mice.</title>
        <authorList>
            <person name="Zhu L."/>
        </authorList>
    </citation>
    <scope>NUCLEOTIDE SEQUENCE [LARGE SCALE GENOMIC DNA]</scope>
    <source>
        <strain evidence="1 2">Hm-17</strain>
    </source>
</reference>
<dbReference type="SUPFAM" id="SSF53448">
    <property type="entry name" value="Nucleotide-diphospho-sugar transferases"/>
    <property type="match status" value="1"/>
</dbReference>
<dbReference type="GO" id="GO:0016779">
    <property type="term" value="F:nucleotidyltransferase activity"/>
    <property type="evidence" value="ECO:0007669"/>
    <property type="project" value="UniProtKB-KW"/>
</dbReference>
<dbReference type="Pfam" id="PF02348">
    <property type="entry name" value="CTP_transf_3"/>
    <property type="match status" value="1"/>
</dbReference>
<dbReference type="PANTHER" id="PTHR21485">
    <property type="entry name" value="HAD SUPERFAMILY MEMBERS CMAS AND KDSC"/>
    <property type="match status" value="1"/>
</dbReference>
<organism evidence="1 2">
    <name type="scientific">Helicobacter mastomyrinus</name>
    <dbReference type="NCBI Taxonomy" id="287948"/>
    <lineage>
        <taxon>Bacteria</taxon>
        <taxon>Pseudomonadati</taxon>
        <taxon>Campylobacterota</taxon>
        <taxon>Epsilonproteobacteria</taxon>
        <taxon>Campylobacterales</taxon>
        <taxon>Helicobacteraceae</taxon>
        <taxon>Helicobacter</taxon>
    </lineage>
</organism>
<dbReference type="PANTHER" id="PTHR21485:SF6">
    <property type="entry name" value="N-ACYLNEURAMINATE CYTIDYLYLTRANSFERASE-RELATED"/>
    <property type="match status" value="1"/>
</dbReference>
<dbReference type="InterPro" id="IPR003329">
    <property type="entry name" value="Cytidylyl_trans"/>
</dbReference>
<dbReference type="InterPro" id="IPR050793">
    <property type="entry name" value="CMP-NeuNAc_synthase"/>
</dbReference>
<keyword evidence="2" id="KW-1185">Reference proteome</keyword>
<gene>
    <name evidence="1" type="ORF">V3I05_09495</name>
</gene>
<evidence type="ECO:0000313" key="1">
    <source>
        <dbReference type="EMBL" id="XAM17908.1"/>
    </source>
</evidence>
<name>A0ABZ3F411_9HELI</name>
<sequence>MLYGASFLAIIPARSGSKRLPDKNIKPLCGKPLLAWSIQAALDSKYIDEIVVSTDSNIYADIAKSYGANVPFLRPDYLSSDTTTTFEVLEHCIDYYKKELNKEFDYVVLLQPTSPLRQSWHIKESCEKIITHNMDSLISVCKCEHSPLWSNTLPEDENMNGFLQDSIRNVRSQDLPQYYRLNGVIFIAKTQSLLTHRSFFTPQSIAYKMDNIYSSDIDSPLDFDFATLLATKVMGGGADTKLINNPYICIPTAAHYLAYPKVA</sequence>
<dbReference type="Gene3D" id="3.90.550.10">
    <property type="entry name" value="Spore Coat Polysaccharide Biosynthesis Protein SpsA, Chain A"/>
    <property type="match status" value="1"/>
</dbReference>
<accession>A0ABZ3F411</accession>
<dbReference type="Proteomes" id="UP001434737">
    <property type="component" value="Chromosome"/>
</dbReference>
<dbReference type="EC" id="2.7.7.-" evidence="1"/>
<evidence type="ECO:0000313" key="2">
    <source>
        <dbReference type="Proteomes" id="UP001434737"/>
    </source>
</evidence>
<dbReference type="InterPro" id="IPR029044">
    <property type="entry name" value="Nucleotide-diphossugar_trans"/>
</dbReference>
<keyword evidence="1" id="KW-0548">Nucleotidyltransferase</keyword>